<keyword evidence="2 5" id="KW-0378">Hydrolase</keyword>
<dbReference type="EMBL" id="VMNW02000014">
    <property type="protein sequence ID" value="KAA9162131.1"/>
    <property type="molecule type" value="Genomic_DNA"/>
</dbReference>
<dbReference type="InterPro" id="IPR003833">
    <property type="entry name" value="CT_C_D"/>
</dbReference>
<keyword evidence="6" id="KW-1185">Reference proteome</keyword>
<dbReference type="SUPFAM" id="SSF50891">
    <property type="entry name" value="Cyclophilin-like"/>
    <property type="match status" value="1"/>
</dbReference>
<name>A0A5N0VAW8_9PSEU</name>
<gene>
    <name evidence="5" type="primary">pxpB</name>
    <name evidence="5" type="ORF">FPZ12_012920</name>
</gene>
<feature type="domain" description="Carboxyltransferase" evidence="4">
    <location>
        <begin position="1"/>
        <end position="191"/>
    </location>
</feature>
<evidence type="ECO:0000313" key="6">
    <source>
        <dbReference type="Proteomes" id="UP000319769"/>
    </source>
</evidence>
<dbReference type="SUPFAM" id="SSF160467">
    <property type="entry name" value="PH0987 N-terminal domain-like"/>
    <property type="match status" value="1"/>
</dbReference>
<evidence type="ECO:0000256" key="3">
    <source>
        <dbReference type="ARBA" id="ARBA00022840"/>
    </source>
</evidence>
<dbReference type="GO" id="GO:0005524">
    <property type="term" value="F:ATP binding"/>
    <property type="evidence" value="ECO:0007669"/>
    <property type="project" value="UniProtKB-KW"/>
</dbReference>
<dbReference type="PANTHER" id="PTHR34698">
    <property type="entry name" value="5-OXOPROLINASE SUBUNIT B"/>
    <property type="match status" value="1"/>
</dbReference>
<dbReference type="Proteomes" id="UP000319769">
    <property type="component" value="Unassembled WGS sequence"/>
</dbReference>
<evidence type="ECO:0000256" key="1">
    <source>
        <dbReference type="ARBA" id="ARBA00022741"/>
    </source>
</evidence>
<dbReference type="InterPro" id="IPR010016">
    <property type="entry name" value="PxpB"/>
</dbReference>
<proteinExistence type="predicted"/>
<sequence length="204" mass="21459">MRLRPFGDQALLAEVDGIDAVLGLYAALAESRPAGITELVPAARTLLVRFNPRVTDPETLAARLADIEPVHAKGSRGGEVVVPVIYDGPDLAEVGESTGLGADGVVAAHTATEYVVAFGGFAPGFGYLTGLDSRLHLPRRSVPRTRVPVGSVAIAGEYTGVYPRSSPGGWQLLGRTEIPLWDTERRPPALLAPGTKVRFEAVAA</sequence>
<dbReference type="Gene3D" id="3.30.1360.40">
    <property type="match status" value="1"/>
</dbReference>
<comment type="caution">
    <text evidence="5">The sequence shown here is derived from an EMBL/GenBank/DDBJ whole genome shotgun (WGS) entry which is preliminary data.</text>
</comment>
<keyword evidence="3" id="KW-0067">ATP-binding</keyword>
<dbReference type="Pfam" id="PF02682">
    <property type="entry name" value="CT_C_D"/>
    <property type="match status" value="1"/>
</dbReference>
<dbReference type="EC" id="3.5.2.9" evidence="5"/>
<protein>
    <submittedName>
        <fullName evidence="5">5-oxoprolinase subunit PxpB</fullName>
        <ecNumber evidence="5">3.5.2.9</ecNumber>
    </submittedName>
</protein>
<dbReference type="RefSeq" id="WP_144747194.1">
    <property type="nucleotide sequence ID" value="NZ_VMNW02000014.1"/>
</dbReference>
<evidence type="ECO:0000259" key="4">
    <source>
        <dbReference type="SMART" id="SM00796"/>
    </source>
</evidence>
<dbReference type="NCBIfam" id="TIGR00370">
    <property type="entry name" value="5-oxoprolinase subunit PxpB"/>
    <property type="match status" value="1"/>
</dbReference>
<dbReference type="Gene3D" id="2.40.100.10">
    <property type="entry name" value="Cyclophilin-like"/>
    <property type="match status" value="1"/>
</dbReference>
<organism evidence="5 6">
    <name type="scientific">Amycolatopsis acidicola</name>
    <dbReference type="NCBI Taxonomy" id="2596893"/>
    <lineage>
        <taxon>Bacteria</taxon>
        <taxon>Bacillati</taxon>
        <taxon>Actinomycetota</taxon>
        <taxon>Actinomycetes</taxon>
        <taxon>Pseudonocardiales</taxon>
        <taxon>Pseudonocardiaceae</taxon>
        <taxon>Amycolatopsis</taxon>
    </lineage>
</organism>
<dbReference type="GO" id="GO:0017168">
    <property type="term" value="F:5-oxoprolinase (ATP-hydrolyzing) activity"/>
    <property type="evidence" value="ECO:0007669"/>
    <property type="project" value="UniProtKB-EC"/>
</dbReference>
<dbReference type="InterPro" id="IPR029000">
    <property type="entry name" value="Cyclophilin-like_dom_sf"/>
</dbReference>
<evidence type="ECO:0000256" key="2">
    <source>
        <dbReference type="ARBA" id="ARBA00022801"/>
    </source>
</evidence>
<dbReference type="PANTHER" id="PTHR34698:SF2">
    <property type="entry name" value="5-OXOPROLINASE SUBUNIT B"/>
    <property type="match status" value="1"/>
</dbReference>
<keyword evidence="1" id="KW-0547">Nucleotide-binding</keyword>
<dbReference type="OrthoDB" id="9778567at2"/>
<accession>A0A5N0VAW8</accession>
<dbReference type="AlphaFoldDB" id="A0A5N0VAW8"/>
<evidence type="ECO:0000313" key="5">
    <source>
        <dbReference type="EMBL" id="KAA9162131.1"/>
    </source>
</evidence>
<reference evidence="5" key="1">
    <citation type="submission" date="2019-09" db="EMBL/GenBank/DDBJ databases">
        <authorList>
            <person name="Teo W.F.A."/>
            <person name="Duangmal K."/>
        </authorList>
    </citation>
    <scope>NUCLEOTIDE SEQUENCE [LARGE SCALE GENOMIC DNA]</scope>
    <source>
        <strain evidence="5">K81G1</strain>
    </source>
</reference>
<dbReference type="SMART" id="SM00796">
    <property type="entry name" value="AHS1"/>
    <property type="match status" value="1"/>
</dbReference>